<dbReference type="OrthoDB" id="798330at2"/>
<dbReference type="RefSeq" id="WP_062545347.1">
    <property type="nucleotide sequence ID" value="NZ_CP012643.1"/>
</dbReference>
<dbReference type="KEGG" id="rti:DC20_19350"/>
<evidence type="ECO:0000313" key="2">
    <source>
        <dbReference type="EMBL" id="ALJ00742.1"/>
    </source>
</evidence>
<keyword evidence="3" id="KW-1185">Reference proteome</keyword>
<evidence type="ECO:0000256" key="1">
    <source>
        <dbReference type="SAM" id="Phobius"/>
    </source>
</evidence>
<keyword evidence="1" id="KW-0812">Transmembrane</keyword>
<gene>
    <name evidence="2" type="ORF">DC20_19350</name>
</gene>
<dbReference type="PATRIC" id="fig|512763.3.peg.4243"/>
<organism evidence="2 3">
    <name type="scientific">Rufibacter tibetensis</name>
    <dbReference type="NCBI Taxonomy" id="512763"/>
    <lineage>
        <taxon>Bacteria</taxon>
        <taxon>Pseudomonadati</taxon>
        <taxon>Bacteroidota</taxon>
        <taxon>Cytophagia</taxon>
        <taxon>Cytophagales</taxon>
        <taxon>Hymenobacteraceae</taxon>
        <taxon>Rufibacter</taxon>
    </lineage>
</organism>
<feature type="transmembrane region" description="Helical" evidence="1">
    <location>
        <begin position="82"/>
        <end position="101"/>
    </location>
</feature>
<dbReference type="Proteomes" id="UP000061382">
    <property type="component" value="Chromosome"/>
</dbReference>
<reference evidence="2 3" key="1">
    <citation type="submission" date="2015-08" db="EMBL/GenBank/DDBJ databases">
        <title>Complete genome sequence of Rufibacter tibetensis strain 1351t, a radiation-resistant bacterium from tibet plateau.</title>
        <authorList>
            <person name="Dai J."/>
        </authorList>
    </citation>
    <scope>NUCLEOTIDE SEQUENCE [LARGE SCALE GENOMIC DNA]</scope>
    <source>
        <strain evidence="2 3">1351</strain>
    </source>
</reference>
<accession>A0A0P0C6U5</accession>
<feature type="transmembrane region" description="Helical" evidence="1">
    <location>
        <begin position="12"/>
        <end position="33"/>
    </location>
</feature>
<proteinExistence type="predicted"/>
<dbReference type="EMBL" id="CP012643">
    <property type="protein sequence ID" value="ALJ00742.1"/>
    <property type="molecule type" value="Genomic_DNA"/>
</dbReference>
<evidence type="ECO:0000313" key="3">
    <source>
        <dbReference type="Proteomes" id="UP000061382"/>
    </source>
</evidence>
<keyword evidence="1" id="KW-0472">Membrane</keyword>
<feature type="transmembrane region" description="Helical" evidence="1">
    <location>
        <begin position="39"/>
        <end position="61"/>
    </location>
</feature>
<dbReference type="AlphaFoldDB" id="A0A0P0C6U5"/>
<keyword evidence="1" id="KW-1133">Transmembrane helix</keyword>
<protein>
    <submittedName>
        <fullName evidence="2">Uncharacterized protein</fullName>
    </submittedName>
</protein>
<name>A0A0P0C6U5_9BACT</name>
<dbReference type="STRING" id="512763.DC20_19350"/>
<sequence length="178" mass="20604">MDKKQSDLKDKLYWKWFFGVTIFTGMILMVLQIDIYRSTIIDSTIPLSIILGVGVLTYLLLQRKYKEVYNVRGFFYPLMQSLLSFGFIACYIFMAGNFYLAGRDSKQFTFPIKEKSSMPGTSNKSKRMPLVRFDYFGEEKELVFGYSSTAKVEESDFVTLTIKKGAFGFMVLESYNVK</sequence>